<accession>A0ABQ4PLR0</accession>
<dbReference type="SMART" id="SM00609">
    <property type="entry name" value="VIT"/>
    <property type="match status" value="1"/>
</dbReference>
<dbReference type="NCBIfam" id="TIGR03788">
    <property type="entry name" value="marine_srt_targ"/>
    <property type="match status" value="1"/>
</dbReference>
<dbReference type="Pfam" id="PF13768">
    <property type="entry name" value="VWA_3"/>
    <property type="match status" value="1"/>
</dbReference>
<dbReference type="PANTHER" id="PTHR45737:SF6">
    <property type="entry name" value="VON WILLEBRAND FACTOR A DOMAIN-CONTAINING PROTEIN 5A"/>
    <property type="match status" value="1"/>
</dbReference>
<organism evidence="4 5">
    <name type="scientific">Shewanella algidipiscicola</name>
    <dbReference type="NCBI Taxonomy" id="614070"/>
    <lineage>
        <taxon>Bacteria</taxon>
        <taxon>Pseudomonadati</taxon>
        <taxon>Pseudomonadota</taxon>
        <taxon>Gammaproteobacteria</taxon>
        <taxon>Alteromonadales</taxon>
        <taxon>Shewanellaceae</taxon>
        <taxon>Shewanella</taxon>
    </lineage>
</organism>
<name>A0ABQ4PLR0_9GAMM</name>
<evidence type="ECO:0000313" key="5">
    <source>
        <dbReference type="Proteomes" id="UP000761574"/>
    </source>
</evidence>
<evidence type="ECO:0000259" key="3">
    <source>
        <dbReference type="PROSITE" id="PS51468"/>
    </source>
</evidence>
<dbReference type="Gene3D" id="3.40.50.410">
    <property type="entry name" value="von Willebrand factor, type A domain"/>
    <property type="match status" value="1"/>
</dbReference>
<dbReference type="PROSITE" id="PS50234">
    <property type="entry name" value="VWFA"/>
    <property type="match status" value="1"/>
</dbReference>
<evidence type="ECO:0000313" key="4">
    <source>
        <dbReference type="EMBL" id="GIU48329.1"/>
    </source>
</evidence>
<keyword evidence="1" id="KW-0812">Transmembrane</keyword>
<dbReference type="SUPFAM" id="SSF53300">
    <property type="entry name" value="vWA-like"/>
    <property type="match status" value="1"/>
</dbReference>
<dbReference type="Proteomes" id="UP000761574">
    <property type="component" value="Unassembled WGS sequence"/>
</dbReference>
<reference evidence="4 5" key="1">
    <citation type="submission" date="2021-05" db="EMBL/GenBank/DDBJ databases">
        <title>Molecular characterization for Shewanella algae harboring chromosomal blaOXA-55-like strains isolated from clinical and environment sample.</title>
        <authorList>
            <person name="Ohama Y."/>
            <person name="Aoki K."/>
            <person name="Harada S."/>
            <person name="Moriya K."/>
            <person name="Ishii Y."/>
            <person name="Tateda K."/>
        </authorList>
    </citation>
    <scope>NUCLEOTIDE SEQUENCE [LARGE SCALE GENOMIC DNA]</scope>
    <source>
        <strain evidence="4 5">LMG 23746</strain>
    </source>
</reference>
<dbReference type="InterPro" id="IPR002035">
    <property type="entry name" value="VWF_A"/>
</dbReference>
<dbReference type="InterPro" id="IPR036465">
    <property type="entry name" value="vWFA_dom_sf"/>
</dbReference>
<feature type="domain" description="VIT" evidence="3">
    <location>
        <begin position="100"/>
        <end position="228"/>
    </location>
</feature>
<dbReference type="RefSeq" id="WP_220741460.1">
    <property type="nucleotide sequence ID" value="NZ_BPFB01000028.1"/>
</dbReference>
<feature type="domain" description="VWFA" evidence="2">
    <location>
        <begin position="393"/>
        <end position="570"/>
    </location>
</feature>
<keyword evidence="5" id="KW-1185">Reference proteome</keyword>
<protein>
    <submittedName>
        <fullName evidence="4">Marine proteobacterial sortase target protein</fullName>
    </submittedName>
</protein>
<feature type="transmembrane region" description="Helical" evidence="1">
    <location>
        <begin position="733"/>
        <end position="755"/>
    </location>
</feature>
<keyword evidence="1" id="KW-0472">Membrane</keyword>
<dbReference type="InterPro" id="IPR013694">
    <property type="entry name" value="VIT"/>
</dbReference>
<dbReference type="Pfam" id="PF08487">
    <property type="entry name" value="VIT"/>
    <property type="match status" value="1"/>
</dbReference>
<comment type="caution">
    <text evidence="4">The sequence shown here is derived from an EMBL/GenBank/DDBJ whole genome shotgun (WGS) entry which is preliminary data.</text>
</comment>
<proteinExistence type="predicted"/>
<sequence length="775" mass="85163">MDIDYHRSTNPCPLRGAFLSQGAARLNFVALLLWLNHHKWQRWLALTMYTTLTLSTILPRSVLAQSDDETLLGSSQLIYSLSSPLSEPTSEPLTESAEALLSETSHPNAFAFSALPIETQVDMQISGWVNRVQVKQFFHNDTAQWLNGMYLFPLPHDAAIDSMTLHIGERRLQGEIFPKAEAKQQFEQAKTSGKQASLLEQQRPNMFTTQVANLAPGETLVVEIAYQQLINYQAGEFSLRFPLAITPRYDNDPAVTSSPANGNYAQAKLLAAKKVGSASSVGKVNLNIHLDAGLPLASIDAPYHRLKQASLEQGITALQLTQTLAADKDFVLRWRPELTQAPTAVAFAQSGKTHRRTTAEDTVLADKQGGENDYAIVMVMPPQAEHAEKMARELLLVIDTSGSMHGDSMAQAKSALQYALAGLTPADTFNVIAFESTVQTLSTFALPATAANLGLANQFIQNLVADGGTEMAPALLRAFAHTSPDELQPSRDTRLKQVVFITDGAIANEQQLFELIADHIGDSRLFTVGIGAAPNGFFMQRAAQTGRGTYTYVGKLDEVSTQVGQLLAKIEHPLVSNIDLRLSDGTIPDYWPVNIGDLYLGEPVMVAVKLKSNQHQYQSDELIVSGNFGGSQWQRRVGLQRDDKAKGLDLIWARKQIEALMLSKNSSNVERVKRQVTQIALDHHLVSPYTSLVAVDNRVVRPAEQMSLDGIASTLLPQASMGQWPQTASESRLFLAIGSMLLLLLGAYWVSYAGVMQRGLLMCLQRIRGKRCQYR</sequence>
<dbReference type="PANTHER" id="PTHR45737">
    <property type="entry name" value="VON WILLEBRAND FACTOR A DOMAIN-CONTAINING PROTEIN 5A"/>
    <property type="match status" value="1"/>
</dbReference>
<evidence type="ECO:0000259" key="2">
    <source>
        <dbReference type="PROSITE" id="PS50234"/>
    </source>
</evidence>
<gene>
    <name evidence="4" type="ORF">TUM4630_24390</name>
</gene>
<dbReference type="EMBL" id="BPFB01000028">
    <property type="protein sequence ID" value="GIU48329.1"/>
    <property type="molecule type" value="Genomic_DNA"/>
</dbReference>
<evidence type="ECO:0000256" key="1">
    <source>
        <dbReference type="SAM" id="Phobius"/>
    </source>
</evidence>
<dbReference type="PROSITE" id="PS51468">
    <property type="entry name" value="VIT"/>
    <property type="match status" value="1"/>
</dbReference>
<dbReference type="SMART" id="SM00327">
    <property type="entry name" value="VWA"/>
    <property type="match status" value="1"/>
</dbReference>
<keyword evidence="1" id="KW-1133">Transmembrane helix</keyword>
<dbReference type="InterPro" id="IPR022440">
    <property type="entry name" value="CHP03788"/>
</dbReference>